<name>A0A4Y8DHQ8_9HELO</name>
<protein>
    <submittedName>
        <fullName evidence="1">Uncharacterized protein</fullName>
    </submittedName>
</protein>
<dbReference type="Proteomes" id="UP000297299">
    <property type="component" value="Unassembled WGS sequence"/>
</dbReference>
<proteinExistence type="predicted"/>
<gene>
    <name evidence="1" type="ORF">BOTCAL_0004g00080</name>
</gene>
<keyword evidence="2" id="KW-1185">Reference proteome</keyword>
<dbReference type="AlphaFoldDB" id="A0A4Y8DHQ8"/>
<comment type="caution">
    <text evidence="1">The sequence shown here is derived from an EMBL/GenBank/DDBJ whole genome shotgun (WGS) entry which is preliminary data.</text>
</comment>
<evidence type="ECO:0000313" key="2">
    <source>
        <dbReference type="Proteomes" id="UP000297299"/>
    </source>
</evidence>
<organism evidence="1 2">
    <name type="scientific">Botryotinia calthae</name>
    <dbReference type="NCBI Taxonomy" id="38488"/>
    <lineage>
        <taxon>Eukaryota</taxon>
        <taxon>Fungi</taxon>
        <taxon>Dikarya</taxon>
        <taxon>Ascomycota</taxon>
        <taxon>Pezizomycotina</taxon>
        <taxon>Leotiomycetes</taxon>
        <taxon>Helotiales</taxon>
        <taxon>Sclerotiniaceae</taxon>
        <taxon>Botryotinia</taxon>
    </lineage>
</organism>
<accession>A0A4Y8DHQ8</accession>
<dbReference type="STRING" id="38488.A0A4Y8DHQ8"/>
<evidence type="ECO:0000313" key="1">
    <source>
        <dbReference type="EMBL" id="TEY86654.1"/>
    </source>
</evidence>
<dbReference type="EMBL" id="PHWZ01000004">
    <property type="protein sequence ID" value="TEY86654.1"/>
    <property type="molecule type" value="Genomic_DNA"/>
</dbReference>
<dbReference type="OrthoDB" id="3565285at2759"/>
<reference evidence="1 2" key="1">
    <citation type="submission" date="2017-11" db="EMBL/GenBank/DDBJ databases">
        <title>Comparative genomics of Botrytis spp.</title>
        <authorList>
            <person name="Valero-Jimenez C.A."/>
            <person name="Tapia P."/>
            <person name="Veloso J."/>
            <person name="Silva-Moreno E."/>
            <person name="Staats M."/>
            <person name="Valdes J.H."/>
            <person name="Van Kan J.A.L."/>
        </authorList>
    </citation>
    <scope>NUCLEOTIDE SEQUENCE [LARGE SCALE GENOMIC DNA]</scope>
    <source>
        <strain evidence="1 2">MUCL2830</strain>
    </source>
</reference>
<sequence>MQSKQWCPCTRAGREYATPKLVTPTVVCDYYDEGWGWTFKLTDIEYWSTDGGAALKKQEDGCGDVTGWSYTDATSSETAYASWNIDFFIKDGCVERAIVSAGGPKISCTGHSLSVRDSSTAKNSTDPAGPPVYSAEQIAESKAAYANATTYIPYVPMDWSSISNVTSVAAGGASISSAVAAVSSLAAAASAVQHKNETVVYVYVYVDANETS</sequence>